<evidence type="ECO:0000313" key="2">
    <source>
        <dbReference type="EMBL" id="VDD94665.1"/>
    </source>
</evidence>
<protein>
    <submittedName>
        <fullName evidence="4">Lysosomal acid phosphatase</fullName>
    </submittedName>
</protein>
<sequence length="398" mass="46472">MIIVWRHGDRAPTGTYPTDKYNESVWHYGWGELTEVYVRSSDVNRTIVSAMSNLAALYPSGTPGVDYPHTKNDTWPSNWTPVPIHSVDFDSDHVRQFYCMNIFHLKKKKSKRFINISSPYYKFQILNAFAKCERADQIDETVKKSEEYQQTYRMNKDFLDFLSNRAGMNVTLDNIYFINDAHLIETKYNLSQPDWYTEEVSKKVAKLSRINEEFKLGISKPYYPELIKLRGGSLLKVLIDNMKWKIECERDSNAKPCHWYAPLKYYAFSAHDTTIAALLSTFGDEEEVIVGGLPDYTASVALELWEKNGIGYAVKILFHEAFHRNYRSITGLTKGCPRNMEFCPFKQFEKRSRKFLPRDIKEECKPKKQFLSYRRQLYMKTVNQPGALWSMKMDESAA</sequence>
<dbReference type="InterPro" id="IPR029033">
    <property type="entry name" value="His_PPase_superfam"/>
</dbReference>
<dbReference type="SUPFAM" id="SSF53254">
    <property type="entry name" value="Phosphoglycerate mutase-like"/>
    <property type="match status" value="1"/>
</dbReference>
<dbReference type="Gene3D" id="3.40.50.1240">
    <property type="entry name" value="Phosphoglycerate mutase-like"/>
    <property type="match status" value="1"/>
</dbReference>
<dbReference type="PANTHER" id="PTHR11567:SF198">
    <property type="entry name" value="HISTIDINE ACID PHOSPHATASE"/>
    <property type="match status" value="1"/>
</dbReference>
<dbReference type="Proteomes" id="UP000274131">
    <property type="component" value="Unassembled WGS sequence"/>
</dbReference>
<name>A0A0N4VGX0_ENTVE</name>
<keyword evidence="3" id="KW-1185">Reference proteome</keyword>
<proteinExistence type="inferred from homology"/>
<comment type="similarity">
    <text evidence="1">Belongs to the histidine acid phosphatase family.</text>
</comment>
<dbReference type="GO" id="GO:0016791">
    <property type="term" value="F:phosphatase activity"/>
    <property type="evidence" value="ECO:0007669"/>
    <property type="project" value="TreeGrafter"/>
</dbReference>
<organism evidence="4">
    <name type="scientific">Enterobius vermicularis</name>
    <name type="common">Human pinworm</name>
    <dbReference type="NCBI Taxonomy" id="51028"/>
    <lineage>
        <taxon>Eukaryota</taxon>
        <taxon>Metazoa</taxon>
        <taxon>Ecdysozoa</taxon>
        <taxon>Nematoda</taxon>
        <taxon>Chromadorea</taxon>
        <taxon>Rhabditida</taxon>
        <taxon>Spirurina</taxon>
        <taxon>Oxyuridomorpha</taxon>
        <taxon>Oxyuroidea</taxon>
        <taxon>Oxyuridae</taxon>
        <taxon>Enterobius</taxon>
    </lineage>
</organism>
<evidence type="ECO:0000313" key="3">
    <source>
        <dbReference type="Proteomes" id="UP000274131"/>
    </source>
</evidence>
<gene>
    <name evidence="2" type="ORF">EVEC_LOCUS9416</name>
</gene>
<dbReference type="WBParaSite" id="EVEC_0001005901-mRNA-1">
    <property type="protein sequence ID" value="EVEC_0001005901-mRNA-1"/>
    <property type="gene ID" value="EVEC_0001005901"/>
</dbReference>
<dbReference type="Pfam" id="PF00328">
    <property type="entry name" value="His_Phos_2"/>
    <property type="match status" value="1"/>
</dbReference>
<dbReference type="OrthoDB" id="258392at2759"/>
<reference evidence="2 3" key="2">
    <citation type="submission" date="2018-10" db="EMBL/GenBank/DDBJ databases">
        <authorList>
            <consortium name="Pathogen Informatics"/>
        </authorList>
    </citation>
    <scope>NUCLEOTIDE SEQUENCE [LARGE SCALE GENOMIC DNA]</scope>
</reference>
<reference evidence="4" key="1">
    <citation type="submission" date="2017-02" db="UniProtKB">
        <authorList>
            <consortium name="WormBaseParasite"/>
        </authorList>
    </citation>
    <scope>IDENTIFICATION</scope>
</reference>
<dbReference type="EMBL" id="UXUI01010035">
    <property type="protein sequence ID" value="VDD94665.1"/>
    <property type="molecule type" value="Genomic_DNA"/>
</dbReference>
<dbReference type="InterPro" id="IPR050645">
    <property type="entry name" value="Histidine_acid_phosphatase"/>
</dbReference>
<dbReference type="AlphaFoldDB" id="A0A0N4VGX0"/>
<dbReference type="InterPro" id="IPR000560">
    <property type="entry name" value="His_Pase_clade-2"/>
</dbReference>
<dbReference type="STRING" id="51028.A0A0N4VGX0"/>
<evidence type="ECO:0000313" key="4">
    <source>
        <dbReference type="WBParaSite" id="EVEC_0001005901-mRNA-1"/>
    </source>
</evidence>
<dbReference type="PANTHER" id="PTHR11567">
    <property type="entry name" value="ACID PHOSPHATASE-RELATED"/>
    <property type="match status" value="1"/>
</dbReference>
<dbReference type="CDD" id="cd07061">
    <property type="entry name" value="HP_HAP_like"/>
    <property type="match status" value="1"/>
</dbReference>
<accession>A0A0N4VGX0</accession>
<evidence type="ECO:0000256" key="1">
    <source>
        <dbReference type="ARBA" id="ARBA00005375"/>
    </source>
</evidence>